<evidence type="ECO:0000256" key="4">
    <source>
        <dbReference type="ARBA" id="ARBA00022692"/>
    </source>
</evidence>
<evidence type="ECO:0000256" key="6">
    <source>
        <dbReference type="ARBA" id="ARBA00023136"/>
    </source>
</evidence>
<sequence>MIQRDLTHGSERQHLLAMSIPTIWGILAIMAMHLADTWYVGQLGTDALAAMGFTFPVVMIIGSLAFGVGTGTSAVIAQAIGSERTDWVRSYSTQSLIIALAIALVFAVVGLLTLEPVFRLLGAPERLLPLIRDYMGVWYLGGFLVVVPMVGNAGIRAAGNTRLPSYVMMGVALTNLVLDPVFIFGLFGFPRMELQGAALATLCAYVVACTIMLYVLGVKLKFLSLQALRQGVVQSWRDILRIAVPSAGTNLIAPVATAITTWLIAQYGADAIAGYSIAARIESLGLIAFGALATSLAPFAGQNWGARKLDRLNRALDLSFRFAWLWGLLFAVLLWVAAEPLIGLFTRDPEAIAAAKHYLYIVPVTFGLLGTIMMTSSVSNGTGNPHPALLMTLLRLLLVYLPLAWLLSQWLGLEGIFLANAVANVLVGVGAFLWIKRKCRRGTNARQAEQRRKAMWEERYATDEYLFGTEPNDFLREHAAELPVGDTLSIGEGEGRNAVFLAGLGHRVTALDASAAALEKARKLAREKQVDIETVHNNLDNYRFEARRWDTVVSIFCHMPVQMRRRLHQQVVKALRPGGIFILEAYTPAQLKYGTGGPPVEALMMNLASLREELKGLEFIHALETTREIHEGKWHHGMSAVVQVIARRVG</sequence>
<accession>A0A656HK55</accession>
<evidence type="ECO:0000256" key="5">
    <source>
        <dbReference type="ARBA" id="ARBA00022989"/>
    </source>
</evidence>
<dbReference type="NCBIfam" id="TIGR00797">
    <property type="entry name" value="matE"/>
    <property type="match status" value="1"/>
</dbReference>
<keyword evidence="3" id="KW-1003">Cell membrane</keyword>
<feature type="transmembrane region" description="Helical" evidence="7">
    <location>
        <begin position="318"/>
        <end position="338"/>
    </location>
</feature>
<feature type="transmembrane region" description="Helical" evidence="7">
    <location>
        <begin position="358"/>
        <end position="376"/>
    </location>
</feature>
<reference evidence="10" key="1">
    <citation type="journal article" date="2011" name="Stand. Genomic Sci.">
        <title>Genome sequence of the filamentous, gliding Thiothrix nivea neotype strain (JP2(T)).</title>
        <authorList>
            <person name="Lapidus A."/>
            <person name="Nolan M."/>
            <person name="Lucas S."/>
            <person name="Glavina Del Rio T."/>
            <person name="Tice H."/>
            <person name="Cheng J.F."/>
            <person name="Tapia R."/>
            <person name="Han C."/>
            <person name="Goodwin L."/>
            <person name="Pitluck S."/>
            <person name="Liolios K."/>
            <person name="Pagani I."/>
            <person name="Ivanova N."/>
            <person name="Huntemann M."/>
            <person name="Mavromatis K."/>
            <person name="Mikhailova N."/>
            <person name="Pati A."/>
            <person name="Chen A."/>
            <person name="Palaniappan K."/>
            <person name="Land M."/>
            <person name="Brambilla E.M."/>
            <person name="Rohde M."/>
            <person name="Abt B."/>
            <person name="Verbarg S."/>
            <person name="Goker M."/>
            <person name="Bristow J."/>
            <person name="Eisen J.A."/>
            <person name="Markowitz V."/>
            <person name="Hugenholtz P."/>
            <person name="Kyrpides N.C."/>
            <person name="Klenk H.P."/>
            <person name="Woyke T."/>
        </authorList>
    </citation>
    <scope>NUCLEOTIDE SEQUENCE [LARGE SCALE GENOMIC DNA]</scope>
    <source>
        <strain evidence="10">ATCC 35100 / DSM 5205 / JP2</strain>
    </source>
</reference>
<evidence type="ECO:0000256" key="1">
    <source>
        <dbReference type="ARBA" id="ARBA00004651"/>
    </source>
</evidence>
<organism evidence="9 10">
    <name type="scientific">Thiothrix nivea (strain ATCC 35100 / DSM 5205 / JP2)</name>
    <dbReference type="NCBI Taxonomy" id="870187"/>
    <lineage>
        <taxon>Bacteria</taxon>
        <taxon>Pseudomonadati</taxon>
        <taxon>Pseudomonadota</taxon>
        <taxon>Gammaproteobacteria</taxon>
        <taxon>Thiotrichales</taxon>
        <taxon>Thiotrichaceae</taxon>
        <taxon>Thiothrix</taxon>
    </lineage>
</organism>
<dbReference type="PANTHER" id="PTHR43549">
    <property type="entry name" value="MULTIDRUG RESISTANCE PROTEIN YPNP-RELATED"/>
    <property type="match status" value="1"/>
</dbReference>
<dbReference type="InterPro" id="IPR029063">
    <property type="entry name" value="SAM-dependent_MTases_sf"/>
</dbReference>
<feature type="transmembrane region" description="Helical" evidence="7">
    <location>
        <begin position="277"/>
        <end position="297"/>
    </location>
</feature>
<dbReference type="GO" id="GO:0042910">
    <property type="term" value="F:xenobiotic transmembrane transporter activity"/>
    <property type="evidence" value="ECO:0007669"/>
    <property type="project" value="InterPro"/>
</dbReference>
<feature type="domain" description="Methyltransferase" evidence="8">
    <location>
        <begin position="488"/>
        <end position="579"/>
    </location>
</feature>
<feature type="transmembrane region" description="Helical" evidence="7">
    <location>
        <begin position="96"/>
        <end position="114"/>
    </location>
</feature>
<keyword evidence="4 7" id="KW-0812">Transmembrane</keyword>
<keyword evidence="5 7" id="KW-1133">Transmembrane helix</keyword>
<feature type="transmembrane region" description="Helical" evidence="7">
    <location>
        <begin position="416"/>
        <end position="435"/>
    </location>
</feature>
<feature type="transmembrane region" description="Helical" evidence="7">
    <location>
        <begin position="47"/>
        <end position="76"/>
    </location>
</feature>
<dbReference type="Gene3D" id="3.40.50.150">
    <property type="entry name" value="Vaccinia Virus protein VP39"/>
    <property type="match status" value="1"/>
</dbReference>
<evidence type="ECO:0000313" key="9">
    <source>
        <dbReference type="EMBL" id="EIJ36857.1"/>
    </source>
</evidence>
<gene>
    <name evidence="9" type="ORF">Thini_4377</name>
</gene>
<feature type="transmembrane region" description="Helical" evidence="7">
    <location>
        <begin position="195"/>
        <end position="218"/>
    </location>
</feature>
<name>A0A656HK55_THINJ</name>
<dbReference type="GO" id="GO:0015297">
    <property type="term" value="F:antiporter activity"/>
    <property type="evidence" value="ECO:0007669"/>
    <property type="project" value="InterPro"/>
</dbReference>
<dbReference type="GO" id="GO:0005886">
    <property type="term" value="C:plasma membrane"/>
    <property type="evidence" value="ECO:0007669"/>
    <property type="project" value="UniProtKB-SubCell"/>
</dbReference>
<dbReference type="OrthoDB" id="9780160at2"/>
<dbReference type="EMBL" id="JH651384">
    <property type="protein sequence ID" value="EIJ36857.1"/>
    <property type="molecule type" value="Genomic_DNA"/>
</dbReference>
<dbReference type="AlphaFoldDB" id="A0A656HK55"/>
<dbReference type="InterPro" id="IPR041698">
    <property type="entry name" value="Methyltransf_25"/>
</dbReference>
<comment type="subcellular location">
    <subcellularLocation>
        <location evidence="1">Cell membrane</location>
        <topology evidence="1">Multi-pass membrane protein</topology>
    </subcellularLocation>
</comment>
<feature type="transmembrane region" description="Helical" evidence="7">
    <location>
        <begin position="15"/>
        <end position="35"/>
    </location>
</feature>
<protein>
    <submittedName>
        <fullName evidence="9">MATE efflux family protein</fullName>
    </submittedName>
</protein>
<dbReference type="Proteomes" id="UP000005317">
    <property type="component" value="Unassembled WGS sequence"/>
</dbReference>
<dbReference type="InterPro" id="IPR052031">
    <property type="entry name" value="Membrane_Transporter-Flippase"/>
</dbReference>
<evidence type="ECO:0000256" key="3">
    <source>
        <dbReference type="ARBA" id="ARBA00022475"/>
    </source>
</evidence>
<keyword evidence="6 7" id="KW-0472">Membrane</keyword>
<dbReference type="Pfam" id="PF13649">
    <property type="entry name" value="Methyltransf_25"/>
    <property type="match status" value="1"/>
</dbReference>
<feature type="transmembrane region" description="Helical" evidence="7">
    <location>
        <begin position="134"/>
        <end position="155"/>
    </location>
</feature>
<dbReference type="PANTHER" id="PTHR43549:SF3">
    <property type="entry name" value="MULTIDRUG RESISTANCE PROTEIN YPNP-RELATED"/>
    <property type="match status" value="1"/>
</dbReference>
<feature type="transmembrane region" description="Helical" evidence="7">
    <location>
        <begin position="388"/>
        <end position="410"/>
    </location>
</feature>
<dbReference type="SUPFAM" id="SSF53335">
    <property type="entry name" value="S-adenosyl-L-methionine-dependent methyltransferases"/>
    <property type="match status" value="1"/>
</dbReference>
<feature type="transmembrane region" description="Helical" evidence="7">
    <location>
        <begin position="167"/>
        <end position="189"/>
    </location>
</feature>
<proteinExistence type="predicted"/>
<feature type="transmembrane region" description="Helical" evidence="7">
    <location>
        <begin position="239"/>
        <end position="265"/>
    </location>
</feature>
<keyword evidence="10" id="KW-1185">Reference proteome</keyword>
<evidence type="ECO:0000313" key="10">
    <source>
        <dbReference type="Proteomes" id="UP000005317"/>
    </source>
</evidence>
<dbReference type="Pfam" id="PF01554">
    <property type="entry name" value="MatE"/>
    <property type="match status" value="2"/>
</dbReference>
<evidence type="ECO:0000256" key="7">
    <source>
        <dbReference type="SAM" id="Phobius"/>
    </source>
</evidence>
<dbReference type="RefSeq" id="WP_002710721.1">
    <property type="nucleotide sequence ID" value="NZ_JH651384.1"/>
</dbReference>
<evidence type="ECO:0000259" key="8">
    <source>
        <dbReference type="Pfam" id="PF13649"/>
    </source>
</evidence>
<keyword evidence="2" id="KW-0813">Transport</keyword>
<evidence type="ECO:0000256" key="2">
    <source>
        <dbReference type="ARBA" id="ARBA00022448"/>
    </source>
</evidence>
<dbReference type="CDD" id="cd02440">
    <property type="entry name" value="AdoMet_MTases"/>
    <property type="match status" value="1"/>
</dbReference>
<dbReference type="InterPro" id="IPR002528">
    <property type="entry name" value="MATE_fam"/>
</dbReference>